<feature type="region of interest" description="Disordered" evidence="1">
    <location>
        <begin position="48"/>
        <end position="71"/>
    </location>
</feature>
<dbReference type="Proteomes" id="UP000032675">
    <property type="component" value="Unassembled WGS sequence"/>
</dbReference>
<dbReference type="AlphaFoldDB" id="A0A0D6Q039"/>
<evidence type="ECO:0000256" key="1">
    <source>
        <dbReference type="SAM" id="MobiDB-lite"/>
    </source>
</evidence>
<comment type="caution">
    <text evidence="2">The sequence shown here is derived from an EMBL/GenBank/DDBJ whole genome shotgun (WGS) entry which is preliminary data.</text>
</comment>
<dbReference type="EMBL" id="BANI01000093">
    <property type="protein sequence ID" value="GAN96779.1"/>
    <property type="molecule type" value="Genomic_DNA"/>
</dbReference>
<sequence>MLLDTRDMDLERRIERHTLRAKDQLMKVLAMPGADLDARANVRRNKSIVEDRDARHGSRPGSMLKLRGDAAGEAQHDMRGIRCAEAMALQNKIRVAGAERAQHRRKGGFTASVFAIDERKR</sequence>
<protein>
    <submittedName>
        <fullName evidence="2">Uncharacterized protein</fullName>
    </submittedName>
</protein>
<organism evidence="2 3">
    <name type="scientific">Komagataeibacter europaeus NBRC 3261</name>
    <dbReference type="NCBI Taxonomy" id="1234669"/>
    <lineage>
        <taxon>Bacteria</taxon>
        <taxon>Pseudomonadati</taxon>
        <taxon>Pseudomonadota</taxon>
        <taxon>Alphaproteobacteria</taxon>
        <taxon>Acetobacterales</taxon>
        <taxon>Acetobacteraceae</taxon>
        <taxon>Komagataeibacter</taxon>
    </lineage>
</organism>
<name>A0A0D6Q039_KOMEU</name>
<evidence type="ECO:0000313" key="2">
    <source>
        <dbReference type="EMBL" id="GAN96779.1"/>
    </source>
</evidence>
<evidence type="ECO:0000313" key="3">
    <source>
        <dbReference type="Proteomes" id="UP000032675"/>
    </source>
</evidence>
<accession>A0A0D6Q039</accession>
<reference evidence="2 3" key="1">
    <citation type="submission" date="2012-11" db="EMBL/GenBank/DDBJ databases">
        <title>Whole genome sequence of Gluconacetobacter europaeus NBRC3261.</title>
        <authorList>
            <person name="Azuma Y."/>
            <person name="Higashiura N."/>
            <person name="Hirakawa H."/>
            <person name="Matsushita K."/>
        </authorList>
    </citation>
    <scope>NUCLEOTIDE SEQUENCE [LARGE SCALE GENOMIC DNA]</scope>
    <source>
        <strain evidence="2 3">NBRC 3261</strain>
    </source>
</reference>
<gene>
    <name evidence="2" type="ORF">Geu3261_0100_001</name>
</gene>
<proteinExistence type="predicted"/>